<gene>
    <name evidence="5" type="ORF">GOP47_0010632</name>
</gene>
<dbReference type="Proteomes" id="UP000886520">
    <property type="component" value="Chromosome 10"/>
</dbReference>
<dbReference type="AlphaFoldDB" id="A0A9D4UVG8"/>
<comment type="similarity">
    <text evidence="1">Belongs to the DeSI family.</text>
</comment>
<keyword evidence="3" id="KW-0378">Hydrolase</keyword>
<feature type="domain" description="PPPDE" evidence="4">
    <location>
        <begin position="9"/>
        <end position="146"/>
    </location>
</feature>
<protein>
    <recommendedName>
        <fullName evidence="4">PPPDE domain-containing protein</fullName>
    </recommendedName>
</protein>
<dbReference type="PROSITE" id="PS51858">
    <property type="entry name" value="PPPDE"/>
    <property type="match status" value="1"/>
</dbReference>
<dbReference type="EMBL" id="JABFUD020000010">
    <property type="protein sequence ID" value="KAI5074671.1"/>
    <property type="molecule type" value="Genomic_DNA"/>
</dbReference>
<reference evidence="5" key="1">
    <citation type="submission" date="2021-01" db="EMBL/GenBank/DDBJ databases">
        <title>Adiantum capillus-veneris genome.</title>
        <authorList>
            <person name="Fang Y."/>
            <person name="Liao Q."/>
        </authorList>
    </citation>
    <scope>NUCLEOTIDE SEQUENCE</scope>
    <source>
        <strain evidence="5">H3</strain>
        <tissue evidence="5">Leaf</tissue>
    </source>
</reference>
<proteinExistence type="inferred from homology"/>
<keyword evidence="6" id="KW-1185">Reference proteome</keyword>
<dbReference type="InterPro" id="IPR042266">
    <property type="entry name" value="PPPDE_sf"/>
</dbReference>
<organism evidence="5 6">
    <name type="scientific">Adiantum capillus-veneris</name>
    <name type="common">Maidenhair fern</name>
    <dbReference type="NCBI Taxonomy" id="13818"/>
    <lineage>
        <taxon>Eukaryota</taxon>
        <taxon>Viridiplantae</taxon>
        <taxon>Streptophyta</taxon>
        <taxon>Embryophyta</taxon>
        <taxon>Tracheophyta</taxon>
        <taxon>Polypodiopsida</taxon>
        <taxon>Polypodiidae</taxon>
        <taxon>Polypodiales</taxon>
        <taxon>Pteridineae</taxon>
        <taxon>Pteridaceae</taxon>
        <taxon>Vittarioideae</taxon>
        <taxon>Adiantum</taxon>
    </lineage>
</organism>
<comment type="caution">
    <text evidence="5">The sequence shown here is derived from an EMBL/GenBank/DDBJ whole genome shotgun (WGS) entry which is preliminary data.</text>
</comment>
<evidence type="ECO:0000256" key="1">
    <source>
        <dbReference type="ARBA" id="ARBA00008140"/>
    </source>
</evidence>
<evidence type="ECO:0000256" key="2">
    <source>
        <dbReference type="ARBA" id="ARBA00022670"/>
    </source>
</evidence>
<dbReference type="PANTHER" id="PTHR12378">
    <property type="entry name" value="DESUMOYLATING ISOPEPTIDASE"/>
    <property type="match status" value="1"/>
</dbReference>
<dbReference type="InterPro" id="IPR008580">
    <property type="entry name" value="PPPDE_dom"/>
</dbReference>
<dbReference type="Gene3D" id="3.90.1720.30">
    <property type="entry name" value="PPPDE domains"/>
    <property type="match status" value="1"/>
</dbReference>
<sequence length="184" mass="20484">MQRDTAFKAPIYLNVYDLTTLNNYLYWFGLGIFHSAVEINGIEYAYGAHDMPTSGIFQVEPRSCPGFIFRRSILLGTTELNPVELWDVLDELASQYTGDSYNLLTKNCNHFTNDLCARLTKRPSPAWVNRLASLGAFCSCVLPESLQVTAVQHSLEYHSSSDLQSPADNSDEDVLLLAPARGGL</sequence>
<evidence type="ECO:0000313" key="5">
    <source>
        <dbReference type="EMBL" id="KAI5074671.1"/>
    </source>
</evidence>
<dbReference type="Pfam" id="PF05903">
    <property type="entry name" value="Peptidase_C97"/>
    <property type="match status" value="1"/>
</dbReference>
<dbReference type="GO" id="GO:0016579">
    <property type="term" value="P:protein deubiquitination"/>
    <property type="evidence" value="ECO:0007669"/>
    <property type="project" value="TreeGrafter"/>
</dbReference>
<evidence type="ECO:0000313" key="6">
    <source>
        <dbReference type="Proteomes" id="UP000886520"/>
    </source>
</evidence>
<accession>A0A9D4UVG8</accession>
<dbReference type="GO" id="GO:0101005">
    <property type="term" value="F:deubiquitinase activity"/>
    <property type="evidence" value="ECO:0007669"/>
    <property type="project" value="TreeGrafter"/>
</dbReference>
<dbReference type="OrthoDB" id="412286at2759"/>
<name>A0A9D4UVG8_ADICA</name>
<dbReference type="SMART" id="SM01179">
    <property type="entry name" value="DUF862"/>
    <property type="match status" value="1"/>
</dbReference>
<dbReference type="GO" id="GO:0006508">
    <property type="term" value="P:proteolysis"/>
    <property type="evidence" value="ECO:0007669"/>
    <property type="project" value="UniProtKB-KW"/>
</dbReference>
<keyword evidence="2" id="KW-0645">Protease</keyword>
<evidence type="ECO:0000259" key="4">
    <source>
        <dbReference type="PROSITE" id="PS51858"/>
    </source>
</evidence>
<dbReference type="PANTHER" id="PTHR12378:SF10">
    <property type="entry name" value="OS04G0548000 PROTEIN"/>
    <property type="match status" value="1"/>
</dbReference>
<evidence type="ECO:0000256" key="3">
    <source>
        <dbReference type="ARBA" id="ARBA00022801"/>
    </source>
</evidence>